<name>A0AAJ5X7A0_9SPHN</name>
<dbReference type="Gene3D" id="3.30.450.20">
    <property type="entry name" value="PAS domain"/>
    <property type="match status" value="1"/>
</dbReference>
<dbReference type="Pfam" id="PF00990">
    <property type="entry name" value="GGDEF"/>
    <property type="match status" value="1"/>
</dbReference>
<dbReference type="PANTHER" id="PTHR44757:SF2">
    <property type="entry name" value="BIOFILM ARCHITECTURE MAINTENANCE PROTEIN MBAA"/>
    <property type="match status" value="1"/>
</dbReference>
<dbReference type="CDD" id="cd01948">
    <property type="entry name" value="EAL"/>
    <property type="match status" value="1"/>
</dbReference>
<dbReference type="SUPFAM" id="SSF55073">
    <property type="entry name" value="Nucleotide cyclase"/>
    <property type="match status" value="1"/>
</dbReference>
<dbReference type="PANTHER" id="PTHR44757">
    <property type="entry name" value="DIGUANYLATE CYCLASE DGCP"/>
    <property type="match status" value="1"/>
</dbReference>
<dbReference type="KEGG" id="acob:P0Y56_02935"/>
<dbReference type="InterPro" id="IPR029787">
    <property type="entry name" value="Nucleotide_cyclase"/>
</dbReference>
<proteinExistence type="predicted"/>
<evidence type="ECO:0000259" key="1">
    <source>
        <dbReference type="SMART" id="SM00052"/>
    </source>
</evidence>
<dbReference type="AlphaFoldDB" id="A0AAJ5X7A0"/>
<dbReference type="SUPFAM" id="SSF141371">
    <property type="entry name" value="PilZ domain-like"/>
    <property type="match status" value="1"/>
</dbReference>
<dbReference type="InterPro" id="IPR035919">
    <property type="entry name" value="EAL_sf"/>
</dbReference>
<dbReference type="EMBL" id="CP119316">
    <property type="protein sequence ID" value="WEK47255.1"/>
    <property type="molecule type" value="Genomic_DNA"/>
</dbReference>
<dbReference type="InterPro" id="IPR052155">
    <property type="entry name" value="Biofilm_reg_signaling"/>
</dbReference>
<evidence type="ECO:0000313" key="3">
    <source>
        <dbReference type="EMBL" id="WEK47255.1"/>
    </source>
</evidence>
<dbReference type="InterPro" id="IPR001633">
    <property type="entry name" value="EAL_dom"/>
</dbReference>
<dbReference type="Gene3D" id="3.30.70.270">
    <property type="match status" value="1"/>
</dbReference>
<organism evidence="3 4">
    <name type="scientific">Candidatus Andeanibacterium colombiense</name>
    <dbReference type="NCBI Taxonomy" id="3121345"/>
    <lineage>
        <taxon>Bacteria</taxon>
        <taxon>Pseudomonadati</taxon>
        <taxon>Pseudomonadota</taxon>
        <taxon>Alphaproteobacteria</taxon>
        <taxon>Sphingomonadales</taxon>
        <taxon>Sphingomonadaceae</taxon>
        <taxon>Candidatus Andeanibacterium</taxon>
    </lineage>
</organism>
<dbReference type="Pfam" id="PF00563">
    <property type="entry name" value="EAL"/>
    <property type="match status" value="1"/>
</dbReference>
<dbReference type="SMART" id="SM00267">
    <property type="entry name" value="GGDEF"/>
    <property type="match status" value="1"/>
</dbReference>
<accession>A0AAJ5X7A0</accession>
<dbReference type="InterPro" id="IPR043128">
    <property type="entry name" value="Rev_trsase/Diguanyl_cyclase"/>
</dbReference>
<dbReference type="Proteomes" id="UP001218362">
    <property type="component" value="Chromosome"/>
</dbReference>
<reference evidence="3" key="1">
    <citation type="submission" date="2023-03" db="EMBL/GenBank/DDBJ databases">
        <title>Andean soil-derived lignocellulolytic bacterial consortium as a source of novel taxa and putative plastic-active enzymes.</title>
        <authorList>
            <person name="Diaz-Garcia L."/>
            <person name="Chuvochina M."/>
            <person name="Feuerriegel G."/>
            <person name="Bunk B."/>
            <person name="Sproer C."/>
            <person name="Streit W.R."/>
            <person name="Rodriguez L.M."/>
            <person name="Overmann J."/>
            <person name="Jimenez D.J."/>
        </authorList>
    </citation>
    <scope>NUCLEOTIDE SEQUENCE</scope>
    <source>
        <strain evidence="3">MAG 26</strain>
    </source>
</reference>
<feature type="domain" description="EAL" evidence="1">
    <location>
        <begin position="308"/>
        <end position="551"/>
    </location>
</feature>
<dbReference type="SUPFAM" id="SSF141868">
    <property type="entry name" value="EAL domain-like"/>
    <property type="match status" value="1"/>
</dbReference>
<dbReference type="InterPro" id="IPR000160">
    <property type="entry name" value="GGDEF_dom"/>
</dbReference>
<evidence type="ECO:0000259" key="2">
    <source>
        <dbReference type="SMART" id="SM00267"/>
    </source>
</evidence>
<feature type="domain" description="GGDEF" evidence="2">
    <location>
        <begin position="126"/>
        <end position="298"/>
    </location>
</feature>
<protein>
    <submittedName>
        <fullName evidence="3">EAL domain-containing protein</fullName>
    </submittedName>
</protein>
<evidence type="ECO:0000313" key="4">
    <source>
        <dbReference type="Proteomes" id="UP001218362"/>
    </source>
</evidence>
<dbReference type="NCBIfam" id="TIGR00254">
    <property type="entry name" value="GGDEF"/>
    <property type="match status" value="1"/>
</dbReference>
<sequence>MPANGSRLLAIAAEFEKAGSGWFWETDARGNIAYLTGEIAELFGKSPDMLAYCAFQSLFLTEQGGDGAAPRNLSLLFGGRKTFAGLTVRAAIDDSEIYWVLSGRPQFDSAGEFLGYRGSAADVSESRKAENETSRLAEFDSLTGLSNRYRMQRKIDAMLTAFRAAKRACAVMMIDLDRFKTVNDTFGHKAGDELLKQVSARIKRVFDGTAEIGRIGGDEFQVLLPDWDDRGRLGEIARKVIAMVTQPFQLEEGRCMIGASVGIAIAPYDGVTCEEIVHSADIALYAAKNGGRGQFRFYSSELQSESHLRKELAHDLREALEAGQLRLEYQPVVSASSNEVVAMEALLRWYHPERGKIPPDVFIPIAEESNLILRIGEWVIRTACEDAANWPEQVRVCINLSEQQLIAEGLAHLVANAIAQAGIQPDRVEMELRESIHFSEGDATERELNAMRRLGVRLSLDDFGTGASSLGYLRRAPFETIKIDPSFLRGAMREDSRNPELIGALVALARALGMQTVAEGVEAMDELALVREKGVDLVQGFAYSPPIAADEVDEFLADKGWTIEPNGPEKQRSERRKLYQKIHVIHEDHLYDVILRDLSRTGAMIQGLLDVPVGTQFVVDFGEGQLAIAKVLRSHQDQQGVEFEHELVEDGAGGLVTRNRVSPYALAAAGMPLAQLPPGQYPLAEKAGDQKMLTMPRFGVRNLKAKLEY</sequence>
<dbReference type="SUPFAM" id="SSF55785">
    <property type="entry name" value="PYP-like sensor domain (PAS domain)"/>
    <property type="match status" value="1"/>
</dbReference>
<dbReference type="SMART" id="SM00052">
    <property type="entry name" value="EAL"/>
    <property type="match status" value="1"/>
</dbReference>
<dbReference type="CDD" id="cd01949">
    <property type="entry name" value="GGDEF"/>
    <property type="match status" value="1"/>
</dbReference>
<gene>
    <name evidence="3" type="ORF">P0Y56_02935</name>
</gene>
<dbReference type="InterPro" id="IPR035965">
    <property type="entry name" value="PAS-like_dom_sf"/>
</dbReference>
<dbReference type="Gene3D" id="3.20.20.450">
    <property type="entry name" value="EAL domain"/>
    <property type="match status" value="1"/>
</dbReference>